<dbReference type="Proteomes" id="UP001054945">
    <property type="component" value="Unassembled WGS sequence"/>
</dbReference>
<comment type="caution">
    <text evidence="2">The sequence shown here is derived from an EMBL/GenBank/DDBJ whole genome shotgun (WGS) entry which is preliminary data.</text>
</comment>
<proteinExistence type="predicted"/>
<evidence type="ECO:0000313" key="2">
    <source>
        <dbReference type="EMBL" id="GIY52494.1"/>
    </source>
</evidence>
<keyword evidence="1" id="KW-0472">Membrane</keyword>
<gene>
    <name evidence="2" type="ORF">CEXT_639991</name>
</gene>
<dbReference type="AlphaFoldDB" id="A0AAV4U414"/>
<accession>A0AAV4U414</accession>
<keyword evidence="1" id="KW-0812">Transmembrane</keyword>
<protein>
    <submittedName>
        <fullName evidence="2">Uncharacterized protein</fullName>
    </submittedName>
</protein>
<keyword evidence="1" id="KW-1133">Transmembrane helix</keyword>
<keyword evidence="3" id="KW-1185">Reference proteome</keyword>
<dbReference type="EMBL" id="BPLR01012245">
    <property type="protein sequence ID" value="GIY52494.1"/>
    <property type="molecule type" value="Genomic_DNA"/>
</dbReference>
<sequence length="117" mass="13088">MRTKAAPNVRGCRGRDGVPIQRDNLMNTDRGVNRLVFKPPPQFYLRSRAPERYPFCAAPRYLLCEPCESGLADIARHIAGMWRGVGKNVGDISPFLFLFISMGLPTSGGWYFGRLGI</sequence>
<organism evidence="2 3">
    <name type="scientific">Caerostris extrusa</name>
    <name type="common">Bark spider</name>
    <name type="synonym">Caerostris bankana</name>
    <dbReference type="NCBI Taxonomy" id="172846"/>
    <lineage>
        <taxon>Eukaryota</taxon>
        <taxon>Metazoa</taxon>
        <taxon>Ecdysozoa</taxon>
        <taxon>Arthropoda</taxon>
        <taxon>Chelicerata</taxon>
        <taxon>Arachnida</taxon>
        <taxon>Araneae</taxon>
        <taxon>Araneomorphae</taxon>
        <taxon>Entelegynae</taxon>
        <taxon>Araneoidea</taxon>
        <taxon>Araneidae</taxon>
        <taxon>Caerostris</taxon>
    </lineage>
</organism>
<evidence type="ECO:0000256" key="1">
    <source>
        <dbReference type="SAM" id="Phobius"/>
    </source>
</evidence>
<name>A0AAV4U414_CAEEX</name>
<evidence type="ECO:0000313" key="3">
    <source>
        <dbReference type="Proteomes" id="UP001054945"/>
    </source>
</evidence>
<reference evidence="2 3" key="1">
    <citation type="submission" date="2021-06" db="EMBL/GenBank/DDBJ databases">
        <title>Caerostris extrusa draft genome.</title>
        <authorList>
            <person name="Kono N."/>
            <person name="Arakawa K."/>
        </authorList>
    </citation>
    <scope>NUCLEOTIDE SEQUENCE [LARGE SCALE GENOMIC DNA]</scope>
</reference>
<feature type="transmembrane region" description="Helical" evidence="1">
    <location>
        <begin position="92"/>
        <end position="112"/>
    </location>
</feature>